<feature type="chain" id="PRO_5015728270" evidence="2">
    <location>
        <begin position="24"/>
        <end position="256"/>
    </location>
</feature>
<evidence type="ECO:0000256" key="1">
    <source>
        <dbReference type="ARBA" id="ARBA00022801"/>
    </source>
</evidence>
<dbReference type="PANTHER" id="PTHR43540:SF6">
    <property type="entry name" value="ISOCHORISMATASE-LIKE DOMAIN-CONTAINING PROTEIN"/>
    <property type="match status" value="1"/>
</dbReference>
<feature type="domain" description="Isochorismatase-like" evidence="3">
    <location>
        <begin position="46"/>
        <end position="246"/>
    </location>
</feature>
<keyword evidence="5" id="KW-1185">Reference proteome</keyword>
<dbReference type="InterPro" id="IPR000868">
    <property type="entry name" value="Isochorismatase-like_dom"/>
</dbReference>
<protein>
    <submittedName>
        <fullName evidence="4">Isochorismatase</fullName>
    </submittedName>
</protein>
<dbReference type="SUPFAM" id="SSF52499">
    <property type="entry name" value="Isochorismatase-like hydrolases"/>
    <property type="match status" value="1"/>
</dbReference>
<dbReference type="Gene3D" id="3.40.50.850">
    <property type="entry name" value="Isochorismatase-like"/>
    <property type="match status" value="1"/>
</dbReference>
<dbReference type="EMBL" id="PYMJ01000013">
    <property type="protein sequence ID" value="PSU47758.1"/>
    <property type="molecule type" value="Genomic_DNA"/>
</dbReference>
<name>A0A2T3JFP7_9GAMM</name>
<evidence type="ECO:0000313" key="5">
    <source>
        <dbReference type="Proteomes" id="UP000240987"/>
    </source>
</evidence>
<dbReference type="Proteomes" id="UP000240987">
    <property type="component" value="Unassembled WGS sequence"/>
</dbReference>
<proteinExistence type="predicted"/>
<evidence type="ECO:0000259" key="3">
    <source>
        <dbReference type="Pfam" id="PF00857"/>
    </source>
</evidence>
<comment type="caution">
    <text evidence="4">The sequence shown here is derived from an EMBL/GenBank/DDBJ whole genome shotgun (WGS) entry which is preliminary data.</text>
</comment>
<dbReference type="PANTHER" id="PTHR43540">
    <property type="entry name" value="PEROXYUREIDOACRYLATE/UREIDOACRYLATE AMIDOHYDROLASE-RELATED"/>
    <property type="match status" value="1"/>
</dbReference>
<dbReference type="InterPro" id="IPR050272">
    <property type="entry name" value="Isochorismatase-like_hydrls"/>
</dbReference>
<gene>
    <name evidence="4" type="ORF">C9J12_14150</name>
</gene>
<dbReference type="OrthoDB" id="5794853at2"/>
<evidence type="ECO:0000256" key="2">
    <source>
        <dbReference type="SAM" id="SignalP"/>
    </source>
</evidence>
<dbReference type="AlphaFoldDB" id="A0A2T3JFP7"/>
<keyword evidence="2" id="KW-0732">Signal</keyword>
<dbReference type="Pfam" id="PF00857">
    <property type="entry name" value="Isochorismatase"/>
    <property type="match status" value="1"/>
</dbReference>
<sequence length="256" mass="27742">MKNLIILIASCTALFFSGVAAHAADGEKKGGDGLPDPGVVFVKGQTAIVITDPQIDFLSPDGVAWPLVGKSVTKNGTVENIEKLMKIAGEKDILLVISPHFYAPQDLTFKHGGALEHAMHGIKMFESDERLDQAGFKPSTGPDFMPQYKKYINNGKTAVANPHKVYGPETNDTVLQLRKRNVSKIILAGMSANLCTESHLREFMEQGFEVLVVKDATAAAQLPDMDGYAAAMTNSRMIANGVRTTEEVLVQINKEL</sequence>
<feature type="signal peptide" evidence="2">
    <location>
        <begin position="1"/>
        <end position="23"/>
    </location>
</feature>
<dbReference type="GO" id="GO:0016787">
    <property type="term" value="F:hydrolase activity"/>
    <property type="evidence" value="ECO:0007669"/>
    <property type="project" value="UniProtKB-KW"/>
</dbReference>
<reference evidence="4 5" key="1">
    <citation type="submission" date="2018-01" db="EMBL/GenBank/DDBJ databases">
        <title>Whole genome sequencing of Histamine producing bacteria.</title>
        <authorList>
            <person name="Butler K."/>
        </authorList>
    </citation>
    <scope>NUCLEOTIDE SEQUENCE [LARGE SCALE GENOMIC DNA]</scope>
    <source>
        <strain evidence="4 5">JCM 12947</strain>
    </source>
</reference>
<dbReference type="InterPro" id="IPR036380">
    <property type="entry name" value="Isochorismatase-like_sf"/>
</dbReference>
<evidence type="ECO:0000313" key="4">
    <source>
        <dbReference type="EMBL" id="PSU47758.1"/>
    </source>
</evidence>
<keyword evidence="1" id="KW-0378">Hydrolase</keyword>
<accession>A0A2T3JFP7</accession>
<organism evidence="4 5">
    <name type="scientific">Photobacterium frigidiphilum</name>
    <dbReference type="NCBI Taxonomy" id="264736"/>
    <lineage>
        <taxon>Bacteria</taxon>
        <taxon>Pseudomonadati</taxon>
        <taxon>Pseudomonadota</taxon>
        <taxon>Gammaproteobacteria</taxon>
        <taxon>Vibrionales</taxon>
        <taxon>Vibrionaceae</taxon>
        <taxon>Photobacterium</taxon>
    </lineage>
</organism>